<gene>
    <name evidence="1" type="ORF">SAMN05878282_11248</name>
</gene>
<evidence type="ECO:0000313" key="1">
    <source>
        <dbReference type="EMBL" id="SIQ99167.1"/>
    </source>
</evidence>
<dbReference type="EMBL" id="FTMP01000012">
    <property type="protein sequence ID" value="SIQ99167.1"/>
    <property type="molecule type" value="Genomic_DNA"/>
</dbReference>
<sequence length="97" mass="10717">MKFSSLDYSSPPDEGIYWVAGTRPVIDCDADFDGGLRAVPTNETERFVALVWLTPSIYGGIEFDAVDPHNMGTVHEEDSVTHYAPFVMPPHPEESTS</sequence>
<dbReference type="Proteomes" id="UP000185841">
    <property type="component" value="Unassembled WGS sequence"/>
</dbReference>
<evidence type="ECO:0000313" key="2">
    <source>
        <dbReference type="Proteomes" id="UP000185841"/>
    </source>
</evidence>
<proteinExistence type="predicted"/>
<organism evidence="1 2">
    <name type="scientific">Aquipseudomonas alcaligenes</name>
    <name type="common">Pseudomonas alcaligenes</name>
    <dbReference type="NCBI Taxonomy" id="43263"/>
    <lineage>
        <taxon>Bacteria</taxon>
        <taxon>Pseudomonadati</taxon>
        <taxon>Pseudomonadota</taxon>
        <taxon>Gammaproteobacteria</taxon>
        <taxon>Pseudomonadales</taxon>
        <taxon>Pseudomonadaceae</taxon>
        <taxon>Aquipseudomonas</taxon>
    </lineage>
</organism>
<reference evidence="1 2" key="1">
    <citation type="submission" date="2017-01" db="EMBL/GenBank/DDBJ databases">
        <authorList>
            <person name="Mah S.A."/>
            <person name="Swanson W.J."/>
            <person name="Moy G.W."/>
            <person name="Vacquier V.D."/>
        </authorList>
    </citation>
    <scope>NUCLEOTIDE SEQUENCE [LARGE SCALE GENOMIC DNA]</scope>
    <source>
        <strain evidence="1 2">RU36E</strain>
    </source>
</reference>
<dbReference type="AlphaFoldDB" id="A0A1N6XA66"/>
<accession>A0A1N6XA66</accession>
<name>A0A1N6XA66_AQUAC</name>
<dbReference type="RefSeq" id="WP_076429283.1">
    <property type="nucleotide sequence ID" value="NZ_FTMP01000012.1"/>
</dbReference>
<protein>
    <submittedName>
        <fullName evidence="1">Uncharacterized protein</fullName>
    </submittedName>
</protein>